<evidence type="ECO:0000256" key="1">
    <source>
        <dbReference type="ARBA" id="ARBA00022801"/>
    </source>
</evidence>
<name>A0A329EBL5_VIBDI</name>
<dbReference type="PRINTS" id="PR00111">
    <property type="entry name" value="ABHYDROLASE"/>
</dbReference>
<accession>A0A329EBL5</accession>
<dbReference type="PANTHER" id="PTHR43433">
    <property type="entry name" value="HYDROLASE, ALPHA/BETA FOLD FAMILY PROTEIN"/>
    <property type="match status" value="1"/>
</dbReference>
<dbReference type="PANTHER" id="PTHR43433:SF5">
    <property type="entry name" value="AB HYDROLASE-1 DOMAIN-CONTAINING PROTEIN"/>
    <property type="match status" value="1"/>
</dbReference>
<proteinExistence type="inferred from homology"/>
<dbReference type="Gene3D" id="3.40.50.1820">
    <property type="entry name" value="alpha/beta hydrolase"/>
    <property type="match status" value="1"/>
</dbReference>
<dbReference type="Proteomes" id="UP000248729">
    <property type="component" value="Unassembled WGS sequence"/>
</dbReference>
<keyword evidence="1 2" id="KW-0378">Hydrolase</keyword>
<evidence type="ECO:0000259" key="3">
    <source>
        <dbReference type="Pfam" id="PF00561"/>
    </source>
</evidence>
<dbReference type="HAMAP" id="MF_00832">
    <property type="entry name" value="RutD"/>
    <property type="match status" value="1"/>
</dbReference>
<protein>
    <recommendedName>
        <fullName evidence="2">Putative carbamate hydrolase RutD</fullName>
        <ecNumber evidence="2">3.5.1.-</ecNumber>
    </recommendedName>
    <alternativeName>
        <fullName evidence="2">Aminohydrolase</fullName>
    </alternativeName>
</protein>
<dbReference type="RefSeq" id="WP_112403515.1">
    <property type="nucleotide sequence ID" value="NZ_QLTR01000006.1"/>
</dbReference>
<evidence type="ECO:0000313" key="4">
    <source>
        <dbReference type="EMBL" id="RAS66450.1"/>
    </source>
</evidence>
<dbReference type="AlphaFoldDB" id="A0A329EBL5"/>
<dbReference type="InterPro" id="IPR050471">
    <property type="entry name" value="AB_hydrolase"/>
</dbReference>
<comment type="catalytic activity">
    <reaction evidence="2">
        <text>carbamate + 2 H(+) = NH4(+) + CO2</text>
        <dbReference type="Rhea" id="RHEA:15649"/>
        <dbReference type="ChEBI" id="CHEBI:13941"/>
        <dbReference type="ChEBI" id="CHEBI:15378"/>
        <dbReference type="ChEBI" id="CHEBI:16526"/>
        <dbReference type="ChEBI" id="CHEBI:28938"/>
    </reaction>
</comment>
<comment type="similarity">
    <text evidence="2">Belongs to the AB hydrolase superfamily. Hydrolase RutD family.</text>
</comment>
<dbReference type="GO" id="GO:0006212">
    <property type="term" value="P:uracil catabolic process"/>
    <property type="evidence" value="ECO:0007669"/>
    <property type="project" value="UniProtKB-UniRule"/>
</dbReference>
<dbReference type="GO" id="GO:0019740">
    <property type="term" value="P:nitrogen utilization"/>
    <property type="evidence" value="ECO:0007669"/>
    <property type="project" value="UniProtKB-UniRule"/>
</dbReference>
<evidence type="ECO:0000256" key="2">
    <source>
        <dbReference type="HAMAP-Rule" id="MF_00832"/>
    </source>
</evidence>
<feature type="domain" description="AB hydrolase-1" evidence="3">
    <location>
        <begin position="15"/>
        <end position="120"/>
    </location>
</feature>
<organism evidence="4 5">
    <name type="scientific">Vibrio diazotrophicus</name>
    <dbReference type="NCBI Taxonomy" id="685"/>
    <lineage>
        <taxon>Bacteria</taxon>
        <taxon>Pseudomonadati</taxon>
        <taxon>Pseudomonadota</taxon>
        <taxon>Gammaproteobacteria</taxon>
        <taxon>Vibrionales</taxon>
        <taxon>Vibrionaceae</taxon>
        <taxon>Vibrio</taxon>
    </lineage>
</organism>
<dbReference type="SUPFAM" id="SSF53474">
    <property type="entry name" value="alpha/beta-Hydrolases"/>
    <property type="match status" value="1"/>
</dbReference>
<comment type="caution">
    <text evidence="4">The sequence shown here is derived from an EMBL/GenBank/DDBJ whole genome shotgun (WGS) entry which is preliminary data.</text>
</comment>
<comment type="function">
    <text evidence="2">Involved in pyrimidine catabolism. May facilitate the hydrolysis of carbamate, a reaction that can also occur spontaneously.</text>
</comment>
<reference evidence="4 5" key="1">
    <citation type="submission" date="2018-06" db="EMBL/GenBank/DDBJ databases">
        <title>Freshwater and sediment microbial communities from various areas in North America, analyzing microbe dynamics in response to fracking.</title>
        <authorList>
            <person name="Lamendella R."/>
        </authorList>
    </citation>
    <scope>NUCLEOTIDE SEQUENCE [LARGE SCALE GENOMIC DNA]</scope>
    <source>
        <strain evidence="4 5">99A</strain>
    </source>
</reference>
<dbReference type="InterPro" id="IPR019913">
    <property type="entry name" value="Pyrimidine_utilisation_RutD"/>
</dbReference>
<dbReference type="InterPro" id="IPR000073">
    <property type="entry name" value="AB_hydrolase_1"/>
</dbReference>
<dbReference type="NCBIfam" id="TIGR03611">
    <property type="entry name" value="RutD"/>
    <property type="match status" value="1"/>
</dbReference>
<dbReference type="EC" id="3.5.1.-" evidence="2"/>
<evidence type="ECO:0000313" key="5">
    <source>
        <dbReference type="Proteomes" id="UP000248729"/>
    </source>
</evidence>
<sequence length="258" mass="28957">MYYEIHDDGQGNKETVILSSGLGGSHSYWHHQLPQLKSRFRVIVYDHLGTGQSQGDIPQGYSIADMAKEVVTLLDQTDSERVHFIGHALGGLVGLQLAAEFPNRVSSLLLINAWDKTDEHTKLCFEIRKSLLRNSGVEMFFKAQPLFLYPAEWMKNNAALLKEEADKVLSSPFNQDNLLRRIAAVESFDISENIDSIRCVTGVIASCDDLLVPYSCSETLHKKLSHSSFYLLEKGGHACNVSDPVTFNKTMLDFYNEI</sequence>
<dbReference type="InterPro" id="IPR029058">
    <property type="entry name" value="AB_hydrolase_fold"/>
</dbReference>
<dbReference type="Pfam" id="PF00561">
    <property type="entry name" value="Abhydrolase_1"/>
    <property type="match status" value="1"/>
</dbReference>
<dbReference type="GO" id="GO:0016811">
    <property type="term" value="F:hydrolase activity, acting on carbon-nitrogen (but not peptide) bonds, in linear amides"/>
    <property type="evidence" value="ECO:0007669"/>
    <property type="project" value="InterPro"/>
</dbReference>
<gene>
    <name evidence="2" type="primary">rutD</name>
    <name evidence="4" type="ORF">DET48_106231</name>
</gene>
<dbReference type="EMBL" id="QLTR01000006">
    <property type="protein sequence ID" value="RAS66450.1"/>
    <property type="molecule type" value="Genomic_DNA"/>
</dbReference>